<evidence type="ECO:0000256" key="3">
    <source>
        <dbReference type="ARBA" id="ARBA00023163"/>
    </source>
</evidence>
<protein>
    <submittedName>
        <fullName evidence="6">DNA-binding transcriptional regulator, AcrR family</fullName>
    </submittedName>
</protein>
<keyword evidence="1" id="KW-0805">Transcription regulation</keyword>
<gene>
    <name evidence="6" type="ORF">SAMN04489858_102195</name>
</gene>
<dbReference type="PROSITE" id="PS50977">
    <property type="entry name" value="HTH_TETR_2"/>
    <property type="match status" value="1"/>
</dbReference>
<dbReference type="OrthoDB" id="9808189at2"/>
<dbReference type="EMBL" id="FOHO01000002">
    <property type="protein sequence ID" value="SES92097.1"/>
    <property type="molecule type" value="Genomic_DNA"/>
</dbReference>
<dbReference type="Gene3D" id="1.10.357.10">
    <property type="entry name" value="Tetracycline Repressor, domain 2"/>
    <property type="match status" value="1"/>
</dbReference>
<dbReference type="GO" id="GO:0000976">
    <property type="term" value="F:transcription cis-regulatory region binding"/>
    <property type="evidence" value="ECO:0007669"/>
    <property type="project" value="TreeGrafter"/>
</dbReference>
<dbReference type="InterPro" id="IPR011075">
    <property type="entry name" value="TetR_C"/>
</dbReference>
<evidence type="ECO:0000256" key="4">
    <source>
        <dbReference type="PROSITE-ProRule" id="PRU00335"/>
    </source>
</evidence>
<feature type="domain" description="HTH tetR-type" evidence="5">
    <location>
        <begin position="13"/>
        <end position="73"/>
    </location>
</feature>
<dbReference type="Pfam" id="PF16859">
    <property type="entry name" value="TetR_C_11"/>
    <property type="match status" value="1"/>
</dbReference>
<dbReference type="STRING" id="364199.SAMN04489858_102195"/>
<sequence length="192" mass="21429">MTTKNVSGRPVNAQASLDLRAAALRLVRENGYERVSIAAIVKQAGVARQTLYNRWDTKADLVLDAVLEETQSYAAAPRLDDPRPCRELLEEFLANVFDHLLVNGDVLRALIAAAQQDAAFQEKFAARFILPREQMITDLLRQAQTRGELSSGRDAELISGLVHGAFWYRLLNRRGLDRHFAQAIASEVFGQP</sequence>
<dbReference type="Proteomes" id="UP000199180">
    <property type="component" value="Unassembled WGS sequence"/>
</dbReference>
<reference evidence="6 7" key="1">
    <citation type="submission" date="2016-10" db="EMBL/GenBank/DDBJ databases">
        <authorList>
            <person name="de Groot N.N."/>
        </authorList>
    </citation>
    <scope>NUCLEOTIDE SEQUENCE [LARGE SCALE GENOMIC DNA]</scope>
    <source>
        <strain evidence="6 7">DSM 17862</strain>
    </source>
</reference>
<proteinExistence type="predicted"/>
<dbReference type="Pfam" id="PF00440">
    <property type="entry name" value="TetR_N"/>
    <property type="match status" value="1"/>
</dbReference>
<keyword evidence="7" id="KW-1185">Reference proteome</keyword>
<feature type="DNA-binding region" description="H-T-H motif" evidence="4">
    <location>
        <begin position="36"/>
        <end position="55"/>
    </location>
</feature>
<dbReference type="SUPFAM" id="SSF46689">
    <property type="entry name" value="Homeodomain-like"/>
    <property type="match status" value="1"/>
</dbReference>
<keyword evidence="2 4" id="KW-0238">DNA-binding</keyword>
<evidence type="ECO:0000259" key="5">
    <source>
        <dbReference type="PROSITE" id="PS50977"/>
    </source>
</evidence>
<dbReference type="InterPro" id="IPR009057">
    <property type="entry name" value="Homeodomain-like_sf"/>
</dbReference>
<dbReference type="SUPFAM" id="SSF48498">
    <property type="entry name" value="Tetracyclin repressor-like, C-terminal domain"/>
    <property type="match status" value="1"/>
</dbReference>
<organism evidence="6 7">
    <name type="scientific">Paracoccus homiensis</name>
    <dbReference type="NCBI Taxonomy" id="364199"/>
    <lineage>
        <taxon>Bacteria</taxon>
        <taxon>Pseudomonadati</taxon>
        <taxon>Pseudomonadota</taxon>
        <taxon>Alphaproteobacteria</taxon>
        <taxon>Rhodobacterales</taxon>
        <taxon>Paracoccaceae</taxon>
        <taxon>Paracoccus</taxon>
    </lineage>
</organism>
<evidence type="ECO:0000256" key="1">
    <source>
        <dbReference type="ARBA" id="ARBA00023015"/>
    </source>
</evidence>
<keyword evidence="3" id="KW-0804">Transcription</keyword>
<dbReference type="PANTHER" id="PTHR30055:SF148">
    <property type="entry name" value="TETR-FAMILY TRANSCRIPTIONAL REGULATOR"/>
    <property type="match status" value="1"/>
</dbReference>
<dbReference type="RefSeq" id="WP_090732475.1">
    <property type="nucleotide sequence ID" value="NZ_FOHO01000002.1"/>
</dbReference>
<dbReference type="AlphaFoldDB" id="A0A1I0ACZ9"/>
<dbReference type="InterPro" id="IPR036271">
    <property type="entry name" value="Tet_transcr_reg_TetR-rel_C_sf"/>
</dbReference>
<dbReference type="GO" id="GO:0003700">
    <property type="term" value="F:DNA-binding transcription factor activity"/>
    <property type="evidence" value="ECO:0007669"/>
    <property type="project" value="TreeGrafter"/>
</dbReference>
<dbReference type="InterPro" id="IPR001647">
    <property type="entry name" value="HTH_TetR"/>
</dbReference>
<dbReference type="InterPro" id="IPR050109">
    <property type="entry name" value="HTH-type_TetR-like_transc_reg"/>
</dbReference>
<accession>A0A1I0ACZ9</accession>
<dbReference type="PANTHER" id="PTHR30055">
    <property type="entry name" value="HTH-TYPE TRANSCRIPTIONAL REGULATOR RUTR"/>
    <property type="match status" value="1"/>
</dbReference>
<evidence type="ECO:0000313" key="6">
    <source>
        <dbReference type="EMBL" id="SES92097.1"/>
    </source>
</evidence>
<dbReference type="PRINTS" id="PR00455">
    <property type="entry name" value="HTHTETR"/>
</dbReference>
<dbReference type="Gene3D" id="1.10.10.60">
    <property type="entry name" value="Homeodomain-like"/>
    <property type="match status" value="1"/>
</dbReference>
<evidence type="ECO:0000256" key="2">
    <source>
        <dbReference type="ARBA" id="ARBA00023125"/>
    </source>
</evidence>
<evidence type="ECO:0000313" key="7">
    <source>
        <dbReference type="Proteomes" id="UP000199180"/>
    </source>
</evidence>
<name>A0A1I0ACZ9_9RHOB</name>